<dbReference type="InterPro" id="IPR036236">
    <property type="entry name" value="Znf_C2H2_sf"/>
</dbReference>
<comment type="caution">
    <text evidence="5">The sequence shown here is derived from an EMBL/GenBank/DDBJ whole genome shotgun (WGS) entry which is preliminary data.</text>
</comment>
<dbReference type="Proteomes" id="UP000664859">
    <property type="component" value="Unassembled WGS sequence"/>
</dbReference>
<dbReference type="GO" id="GO:0008270">
    <property type="term" value="F:zinc ion binding"/>
    <property type="evidence" value="ECO:0007669"/>
    <property type="project" value="UniProtKB-KW"/>
</dbReference>
<feature type="domain" description="G-patch" evidence="4">
    <location>
        <begin position="71"/>
        <end position="117"/>
    </location>
</feature>
<sequence>MRQRMAEVTARGLEQSQPPLPPGDPAAAVARAGSGIADWVDADTVIGLGFARPEPEDLLDDAPGLHTPIPTTSRGFRLLRLLGWKEGEGLGKNGQGIREPITIREESTGLGLGKASEYDAVTAEATRSRKLLTSEKVESAEEAQRRAAEGAQLEKTRADVREMNRMFYCEDCDKQYKTVGEFANHLSSYDHHHKKRLVDLQKADRARKGSGFDRDKAKKKDD</sequence>
<dbReference type="Pfam" id="PF01585">
    <property type="entry name" value="G-patch"/>
    <property type="match status" value="1"/>
</dbReference>
<feature type="region of interest" description="Disordered" evidence="2">
    <location>
        <begin position="199"/>
        <end position="222"/>
    </location>
</feature>
<evidence type="ECO:0000259" key="3">
    <source>
        <dbReference type="PROSITE" id="PS50157"/>
    </source>
</evidence>
<dbReference type="PROSITE" id="PS00028">
    <property type="entry name" value="ZINC_FINGER_C2H2_1"/>
    <property type="match status" value="1"/>
</dbReference>
<evidence type="ECO:0008006" key="7">
    <source>
        <dbReference type="Google" id="ProtNLM"/>
    </source>
</evidence>
<dbReference type="PANTHER" id="PTHR47251:SF1">
    <property type="entry name" value="FINGER DOMAIN PROTEIN, PUTATIVE (AFU_ORTHOLOGUE AFUA_3G04180)-RELATED"/>
    <property type="match status" value="1"/>
</dbReference>
<dbReference type="PANTHER" id="PTHR47251">
    <property type="entry name" value="FINGER DOMAIN PROTEIN, PUTATIVE (AFU_ORTHOLOGUE AFUA_3G04180)-RELATED"/>
    <property type="match status" value="1"/>
</dbReference>
<evidence type="ECO:0000259" key="4">
    <source>
        <dbReference type="PROSITE" id="PS50174"/>
    </source>
</evidence>
<reference evidence="5" key="1">
    <citation type="submission" date="2021-02" db="EMBL/GenBank/DDBJ databases">
        <title>First Annotated Genome of the Yellow-green Alga Tribonema minus.</title>
        <authorList>
            <person name="Mahan K.M."/>
        </authorList>
    </citation>
    <scope>NUCLEOTIDE SEQUENCE</scope>
    <source>
        <strain evidence="5">UTEX B ZZ1240</strain>
    </source>
</reference>
<accession>A0A835YJV6</accession>
<dbReference type="OrthoDB" id="4822at2759"/>
<dbReference type="PROSITE" id="PS50157">
    <property type="entry name" value="ZINC_FINGER_C2H2_2"/>
    <property type="match status" value="1"/>
</dbReference>
<feature type="domain" description="C2H2-type" evidence="3">
    <location>
        <begin position="167"/>
        <end position="196"/>
    </location>
</feature>
<keyword evidence="6" id="KW-1185">Reference proteome</keyword>
<dbReference type="GO" id="GO:0003676">
    <property type="term" value="F:nucleic acid binding"/>
    <property type="evidence" value="ECO:0007669"/>
    <property type="project" value="InterPro"/>
</dbReference>
<evidence type="ECO:0000256" key="1">
    <source>
        <dbReference type="PROSITE-ProRule" id="PRU00042"/>
    </source>
</evidence>
<dbReference type="PROSITE" id="PS50174">
    <property type="entry name" value="G_PATCH"/>
    <property type="match status" value="1"/>
</dbReference>
<evidence type="ECO:0000313" key="6">
    <source>
        <dbReference type="Proteomes" id="UP000664859"/>
    </source>
</evidence>
<keyword evidence="1" id="KW-0862">Zinc</keyword>
<organism evidence="5 6">
    <name type="scientific">Tribonema minus</name>
    <dbReference type="NCBI Taxonomy" id="303371"/>
    <lineage>
        <taxon>Eukaryota</taxon>
        <taxon>Sar</taxon>
        <taxon>Stramenopiles</taxon>
        <taxon>Ochrophyta</taxon>
        <taxon>PX clade</taxon>
        <taxon>Xanthophyceae</taxon>
        <taxon>Tribonematales</taxon>
        <taxon>Tribonemataceae</taxon>
        <taxon>Tribonema</taxon>
    </lineage>
</organism>
<dbReference type="AlphaFoldDB" id="A0A835YJV6"/>
<evidence type="ECO:0000256" key="2">
    <source>
        <dbReference type="SAM" id="MobiDB-lite"/>
    </source>
</evidence>
<feature type="region of interest" description="Disordered" evidence="2">
    <location>
        <begin position="1"/>
        <end position="28"/>
    </location>
</feature>
<dbReference type="SUPFAM" id="SSF57667">
    <property type="entry name" value="beta-beta-alpha zinc fingers"/>
    <property type="match status" value="1"/>
</dbReference>
<proteinExistence type="predicted"/>
<gene>
    <name evidence="5" type="ORF">JKP88DRAFT_249228</name>
</gene>
<dbReference type="InterPro" id="IPR000467">
    <property type="entry name" value="G_patch_dom"/>
</dbReference>
<name>A0A835YJV6_9STRA</name>
<keyword evidence="1" id="KW-0479">Metal-binding</keyword>
<protein>
    <recommendedName>
        <fullName evidence="7">G-patch domain-containing protein</fullName>
    </recommendedName>
</protein>
<dbReference type="SMART" id="SM00443">
    <property type="entry name" value="G_patch"/>
    <property type="match status" value="1"/>
</dbReference>
<dbReference type="EMBL" id="JAFCMP010000532">
    <property type="protein sequence ID" value="KAG5176836.1"/>
    <property type="molecule type" value="Genomic_DNA"/>
</dbReference>
<dbReference type="InterPro" id="IPR013087">
    <property type="entry name" value="Znf_C2H2_type"/>
</dbReference>
<keyword evidence="1" id="KW-0863">Zinc-finger</keyword>
<evidence type="ECO:0000313" key="5">
    <source>
        <dbReference type="EMBL" id="KAG5176836.1"/>
    </source>
</evidence>